<keyword evidence="5" id="KW-0547">Nucleotide-binding</keyword>
<comment type="catalytic activity">
    <reaction evidence="1">
        <text>ATP + protein L-histidine = ADP + protein N-phospho-L-histidine.</text>
        <dbReference type="EC" id="2.7.13.3"/>
    </reaction>
</comment>
<dbReference type="RefSeq" id="WP_052832686.1">
    <property type="nucleotide sequence ID" value="NZ_BJYZ01000065.1"/>
</dbReference>
<evidence type="ECO:0000259" key="10">
    <source>
        <dbReference type="PROSITE" id="PS50109"/>
    </source>
</evidence>
<evidence type="ECO:0000256" key="5">
    <source>
        <dbReference type="ARBA" id="ARBA00022741"/>
    </source>
</evidence>
<dbReference type="NCBIfam" id="TIGR00229">
    <property type="entry name" value="sensory_box"/>
    <property type="match status" value="4"/>
</dbReference>
<dbReference type="PROSITE" id="PS50110">
    <property type="entry name" value="RESPONSE_REGULATORY"/>
    <property type="match status" value="1"/>
</dbReference>
<gene>
    <name evidence="14" type="ORF">SAE02_73160</name>
</gene>
<dbReference type="EMBL" id="BJYZ01000065">
    <property type="protein sequence ID" value="GEO43168.1"/>
    <property type="molecule type" value="Genomic_DNA"/>
</dbReference>
<keyword evidence="4" id="KW-0808">Transferase</keyword>
<evidence type="ECO:0000259" key="13">
    <source>
        <dbReference type="PROSITE" id="PS50113"/>
    </source>
</evidence>
<keyword evidence="6" id="KW-0418">Kinase</keyword>
<dbReference type="Gene3D" id="3.40.50.2300">
    <property type="match status" value="1"/>
</dbReference>
<evidence type="ECO:0000256" key="7">
    <source>
        <dbReference type="ARBA" id="ARBA00022840"/>
    </source>
</evidence>
<dbReference type="GO" id="GO:0005524">
    <property type="term" value="F:ATP binding"/>
    <property type="evidence" value="ECO:0007669"/>
    <property type="project" value="UniProtKB-KW"/>
</dbReference>
<evidence type="ECO:0000256" key="3">
    <source>
        <dbReference type="ARBA" id="ARBA00022553"/>
    </source>
</evidence>
<dbReference type="Pfam" id="PF02518">
    <property type="entry name" value="HATPase_c"/>
    <property type="match status" value="1"/>
</dbReference>
<dbReference type="Gene3D" id="3.30.565.10">
    <property type="entry name" value="Histidine kinase-like ATPase, C-terminal domain"/>
    <property type="match status" value="1"/>
</dbReference>
<dbReference type="EC" id="2.7.13.3" evidence="2"/>
<evidence type="ECO:0000256" key="9">
    <source>
        <dbReference type="PROSITE-ProRule" id="PRU00169"/>
    </source>
</evidence>
<dbReference type="InterPro" id="IPR001610">
    <property type="entry name" value="PAC"/>
</dbReference>
<dbReference type="AlphaFoldDB" id="A0A512E367"/>
<dbReference type="PRINTS" id="PR00344">
    <property type="entry name" value="BCTRLSENSOR"/>
</dbReference>
<protein>
    <recommendedName>
        <fullName evidence="2">histidine kinase</fullName>
        <ecNumber evidence="2">2.7.13.3</ecNumber>
    </recommendedName>
</protein>
<feature type="domain" description="PAS" evidence="12">
    <location>
        <begin position="164"/>
        <end position="234"/>
    </location>
</feature>
<feature type="domain" description="PAC" evidence="13">
    <location>
        <begin position="111"/>
        <end position="163"/>
    </location>
</feature>
<feature type="domain" description="PAS" evidence="12">
    <location>
        <begin position="38"/>
        <end position="86"/>
    </location>
</feature>
<dbReference type="InterPro" id="IPR000700">
    <property type="entry name" value="PAS-assoc_C"/>
</dbReference>
<dbReference type="Pfam" id="PF00072">
    <property type="entry name" value="Response_reg"/>
    <property type="match status" value="1"/>
</dbReference>
<dbReference type="SMART" id="SM00448">
    <property type="entry name" value="REC"/>
    <property type="match status" value="1"/>
</dbReference>
<dbReference type="SMART" id="SM00388">
    <property type="entry name" value="HisKA"/>
    <property type="match status" value="1"/>
</dbReference>
<dbReference type="Gene3D" id="1.10.287.130">
    <property type="match status" value="1"/>
</dbReference>
<accession>A0A512E367</accession>
<keyword evidence="7" id="KW-0067">ATP-binding</keyword>
<evidence type="ECO:0000313" key="15">
    <source>
        <dbReference type="Proteomes" id="UP000321523"/>
    </source>
</evidence>
<dbReference type="GO" id="GO:0000155">
    <property type="term" value="F:phosphorelay sensor kinase activity"/>
    <property type="evidence" value="ECO:0007669"/>
    <property type="project" value="InterPro"/>
</dbReference>
<dbReference type="PROSITE" id="PS50112">
    <property type="entry name" value="PAS"/>
    <property type="match status" value="3"/>
</dbReference>
<evidence type="ECO:0000256" key="8">
    <source>
        <dbReference type="ARBA" id="ARBA00023012"/>
    </source>
</evidence>
<evidence type="ECO:0000259" key="12">
    <source>
        <dbReference type="PROSITE" id="PS50112"/>
    </source>
</evidence>
<dbReference type="PANTHER" id="PTHR43065">
    <property type="entry name" value="SENSOR HISTIDINE KINASE"/>
    <property type="match status" value="1"/>
</dbReference>
<feature type="domain" description="Response regulatory" evidence="11">
    <location>
        <begin position="806"/>
        <end position="921"/>
    </location>
</feature>
<comment type="caution">
    <text evidence="14">The sequence shown here is derived from an EMBL/GenBank/DDBJ whole genome shotgun (WGS) entry which is preliminary data.</text>
</comment>
<name>A0A512E367_9PROT</name>
<dbReference type="InterPro" id="IPR036097">
    <property type="entry name" value="HisK_dim/P_sf"/>
</dbReference>
<dbReference type="CDD" id="cd00130">
    <property type="entry name" value="PAS"/>
    <property type="match status" value="3"/>
</dbReference>
<reference evidence="14 15" key="1">
    <citation type="submission" date="2019-07" db="EMBL/GenBank/DDBJ databases">
        <title>Whole genome shotgun sequence of Skermanella aerolata NBRC 106429.</title>
        <authorList>
            <person name="Hosoyama A."/>
            <person name="Uohara A."/>
            <person name="Ohji S."/>
            <person name="Ichikawa N."/>
        </authorList>
    </citation>
    <scope>NUCLEOTIDE SEQUENCE [LARGE SCALE GENOMIC DNA]</scope>
    <source>
        <strain evidence="14 15">NBRC 106429</strain>
    </source>
</reference>
<dbReference type="InterPro" id="IPR005467">
    <property type="entry name" value="His_kinase_dom"/>
</dbReference>
<evidence type="ECO:0000313" key="14">
    <source>
        <dbReference type="EMBL" id="GEO43168.1"/>
    </source>
</evidence>
<keyword evidence="8" id="KW-0902">Two-component regulatory system</keyword>
<dbReference type="SMART" id="SM00091">
    <property type="entry name" value="PAS"/>
    <property type="match status" value="4"/>
</dbReference>
<dbReference type="CDD" id="cd00156">
    <property type="entry name" value="REC"/>
    <property type="match status" value="1"/>
</dbReference>
<dbReference type="Gene3D" id="3.30.450.20">
    <property type="entry name" value="PAS domain"/>
    <property type="match status" value="4"/>
</dbReference>
<dbReference type="SUPFAM" id="SSF52172">
    <property type="entry name" value="CheY-like"/>
    <property type="match status" value="1"/>
</dbReference>
<feature type="modified residue" description="4-aspartylphosphate" evidence="9">
    <location>
        <position position="855"/>
    </location>
</feature>
<dbReference type="InterPro" id="IPR036890">
    <property type="entry name" value="HATPase_C_sf"/>
</dbReference>
<proteinExistence type="predicted"/>
<dbReference type="SUPFAM" id="SSF47384">
    <property type="entry name" value="Homodimeric domain of signal transducing histidine kinase"/>
    <property type="match status" value="1"/>
</dbReference>
<dbReference type="SMART" id="SM00387">
    <property type="entry name" value="HATPase_c"/>
    <property type="match status" value="1"/>
</dbReference>
<dbReference type="Pfam" id="PF13426">
    <property type="entry name" value="PAS_9"/>
    <property type="match status" value="1"/>
</dbReference>
<dbReference type="SUPFAM" id="SSF55874">
    <property type="entry name" value="ATPase domain of HSP90 chaperone/DNA topoisomerase II/histidine kinase"/>
    <property type="match status" value="1"/>
</dbReference>
<evidence type="ECO:0000256" key="4">
    <source>
        <dbReference type="ARBA" id="ARBA00022679"/>
    </source>
</evidence>
<evidence type="ECO:0000256" key="1">
    <source>
        <dbReference type="ARBA" id="ARBA00000085"/>
    </source>
</evidence>
<dbReference type="InterPro" id="IPR035965">
    <property type="entry name" value="PAS-like_dom_sf"/>
</dbReference>
<dbReference type="PANTHER" id="PTHR43065:SF46">
    <property type="entry name" value="C4-DICARBOXYLATE TRANSPORT SENSOR PROTEIN DCTB"/>
    <property type="match status" value="1"/>
</dbReference>
<dbReference type="InterPro" id="IPR011006">
    <property type="entry name" value="CheY-like_superfamily"/>
</dbReference>
<evidence type="ECO:0000256" key="6">
    <source>
        <dbReference type="ARBA" id="ARBA00022777"/>
    </source>
</evidence>
<dbReference type="InterPro" id="IPR000014">
    <property type="entry name" value="PAS"/>
</dbReference>
<organism evidence="14 15">
    <name type="scientific">Skermanella aerolata</name>
    <dbReference type="NCBI Taxonomy" id="393310"/>
    <lineage>
        <taxon>Bacteria</taxon>
        <taxon>Pseudomonadati</taxon>
        <taxon>Pseudomonadota</taxon>
        <taxon>Alphaproteobacteria</taxon>
        <taxon>Rhodospirillales</taxon>
        <taxon>Azospirillaceae</taxon>
        <taxon>Skermanella</taxon>
    </lineage>
</organism>
<feature type="domain" description="PAC" evidence="13">
    <location>
        <begin position="484"/>
        <end position="536"/>
    </location>
</feature>
<feature type="domain" description="PAS" evidence="12">
    <location>
        <begin position="412"/>
        <end position="482"/>
    </location>
</feature>
<dbReference type="CDD" id="cd00082">
    <property type="entry name" value="HisKA"/>
    <property type="match status" value="1"/>
</dbReference>
<dbReference type="InterPro" id="IPR004358">
    <property type="entry name" value="Sig_transdc_His_kin-like_C"/>
</dbReference>
<dbReference type="InterPro" id="IPR003594">
    <property type="entry name" value="HATPase_dom"/>
</dbReference>
<dbReference type="InterPro" id="IPR003661">
    <property type="entry name" value="HisK_dim/P_dom"/>
</dbReference>
<feature type="domain" description="Histidine kinase" evidence="10">
    <location>
        <begin position="556"/>
        <end position="787"/>
    </location>
</feature>
<keyword evidence="15" id="KW-1185">Reference proteome</keyword>
<dbReference type="InterPro" id="IPR001789">
    <property type="entry name" value="Sig_transdc_resp-reg_receiver"/>
</dbReference>
<dbReference type="OrthoDB" id="9795133at2"/>
<dbReference type="Pfam" id="PF08448">
    <property type="entry name" value="PAS_4"/>
    <property type="match status" value="3"/>
</dbReference>
<dbReference type="SUPFAM" id="SSF55785">
    <property type="entry name" value="PYP-like sensor domain (PAS domain)"/>
    <property type="match status" value="4"/>
</dbReference>
<dbReference type="PROSITE" id="PS50113">
    <property type="entry name" value="PAC"/>
    <property type="match status" value="3"/>
</dbReference>
<sequence length="925" mass="102209">MTAERASPSILRYCRQIHSVLVGRLWNGVSARKALEESERRFRAIVEDQTEMICRTDRDLRVTFCNRAHARFCGLESDQLLGSRFLDPFPSGLRRSLEANLRNLTPEDPIFRCEHDRVAHGGEAEWFGWTNRALFDAAGSLLGYQSVGRDITNRKRADRALRESEMRFRAIVDDQMEFISRCSPDYRFTFINEAYVRQLGRSRARIIGSSVLDLMTSEQGAQFIGQLARLTPDNPTVTYEMSTIAPDGRLVWEEWTDRALFDEAGCLIEYQSVGRDITRTKAFEATLTASAEELAQIADCMPIAMAITRADRLEVLFSNSQAKETFGLYPGCPPDRLAATYVDPGDRERLVKRVAREGRVEGVELSLRRADGSVIRAIMSAREIQFRGSPALVAACTDITSRLETEHALRTSEARLQAFMQHAPAGMYLKDMEGRYVVANPEMERVQNRPVSEIIGRTPEDVFAPRDAAVIRGFDRQVLRTGTSVVNEEYVPYFPHYVWRLVIRFPIRDEEGKFTHIAGFVFDISDRKKAEAEADRQRAAMYQREKLAALGSLLAGVAHELNNPLSVVLGRAIMLEEQCEDSGIRNSLTRLRSAAERCARIVRSFLALARQKSREVKPVDVRAVLDGSVEILANGLRSAGIEVARADASDLPPVMADEDELHQVFMNLIVNAQQAIEMAAPPGAAGHPDGTSHPAPDTTPAGRLWLATSVQRDGAVRIEVADNGPGVPETLRTQIFDPFFTTKPIGSGTGLGLSVCHGIISSHGGTITVAERAGGGALFSVTLPACSSVAETPAVRQPEPWGGCGSVLVVDDEPEVVMMLKEILAVDGYEVMTSGDGAEALRILGERHFDVILCDIRMPRLDGPGLLTALQERSPELARKLLLMTGDVLRAAAAHPSDIGARLLEKPLDPAEVRRRVGNLIDENR</sequence>
<dbReference type="Pfam" id="PF00512">
    <property type="entry name" value="HisKA"/>
    <property type="match status" value="1"/>
</dbReference>
<dbReference type="Proteomes" id="UP000321523">
    <property type="component" value="Unassembled WGS sequence"/>
</dbReference>
<feature type="domain" description="PAC" evidence="13">
    <location>
        <begin position="237"/>
        <end position="289"/>
    </location>
</feature>
<dbReference type="PROSITE" id="PS50109">
    <property type="entry name" value="HIS_KIN"/>
    <property type="match status" value="1"/>
</dbReference>
<dbReference type="SMART" id="SM00086">
    <property type="entry name" value="PAC"/>
    <property type="match status" value="4"/>
</dbReference>
<evidence type="ECO:0000259" key="11">
    <source>
        <dbReference type="PROSITE" id="PS50110"/>
    </source>
</evidence>
<evidence type="ECO:0000256" key="2">
    <source>
        <dbReference type="ARBA" id="ARBA00012438"/>
    </source>
</evidence>
<keyword evidence="3 9" id="KW-0597">Phosphoprotein</keyword>
<dbReference type="InterPro" id="IPR013656">
    <property type="entry name" value="PAS_4"/>
</dbReference>